<feature type="region of interest" description="Disordered" evidence="1">
    <location>
        <begin position="1"/>
        <end position="77"/>
    </location>
</feature>
<reference evidence="2" key="1">
    <citation type="submission" date="2024-03" db="EMBL/GenBank/DDBJ databases">
        <authorList>
            <consortium name="ELIXIR-Norway"/>
            <consortium name="Elixir Norway"/>
        </authorList>
    </citation>
    <scope>NUCLEOTIDE SEQUENCE</scope>
</reference>
<dbReference type="Gene3D" id="3.80.10.10">
    <property type="entry name" value="Ribonuclease Inhibitor"/>
    <property type="match status" value="2"/>
</dbReference>
<dbReference type="InterPro" id="IPR027417">
    <property type="entry name" value="P-loop_NTPase"/>
</dbReference>
<feature type="compositionally biased region" description="Basic and acidic residues" evidence="1">
    <location>
        <begin position="57"/>
        <end position="66"/>
    </location>
</feature>
<dbReference type="PANTHER" id="PTHR47679:SF1">
    <property type="entry name" value="PROTEIN TORNADO 1"/>
    <property type="match status" value="1"/>
</dbReference>
<evidence type="ECO:0000256" key="1">
    <source>
        <dbReference type="SAM" id="MobiDB-lite"/>
    </source>
</evidence>
<dbReference type="InterPro" id="IPR032675">
    <property type="entry name" value="LRR_dom_sf"/>
</dbReference>
<dbReference type="SUPFAM" id="SSF52047">
    <property type="entry name" value="RNI-like"/>
    <property type="match status" value="1"/>
</dbReference>
<name>A0ABP1A1H1_9BRYO</name>
<protein>
    <submittedName>
        <fullName evidence="2">Uncharacterized protein</fullName>
    </submittedName>
</protein>
<organism evidence="2 3">
    <name type="scientific">Sphagnum jensenii</name>
    <dbReference type="NCBI Taxonomy" id="128206"/>
    <lineage>
        <taxon>Eukaryota</taxon>
        <taxon>Viridiplantae</taxon>
        <taxon>Streptophyta</taxon>
        <taxon>Embryophyta</taxon>
        <taxon>Bryophyta</taxon>
        <taxon>Sphagnophytina</taxon>
        <taxon>Sphagnopsida</taxon>
        <taxon>Sphagnales</taxon>
        <taxon>Sphagnaceae</taxon>
        <taxon>Sphagnum</taxon>
    </lineage>
</organism>
<evidence type="ECO:0000313" key="2">
    <source>
        <dbReference type="EMBL" id="CAK9856724.1"/>
    </source>
</evidence>
<dbReference type="Gene3D" id="3.40.50.300">
    <property type="entry name" value="P-loop containing nucleotide triphosphate hydrolases"/>
    <property type="match status" value="1"/>
</dbReference>
<dbReference type="EMBL" id="CAXHBF010000566">
    <property type="protein sequence ID" value="CAK9856724.1"/>
    <property type="molecule type" value="Genomic_DNA"/>
</dbReference>
<comment type="caution">
    <text evidence="2">The sequence shown here is derived from an EMBL/GenBank/DDBJ whole genome shotgun (WGS) entry which is preliminary data.</text>
</comment>
<feature type="compositionally biased region" description="Polar residues" evidence="1">
    <location>
        <begin position="17"/>
        <end position="35"/>
    </location>
</feature>
<gene>
    <name evidence="2" type="ORF">CSSPJE1EN2_LOCUS26656</name>
</gene>
<keyword evidence="3" id="KW-1185">Reference proteome</keyword>
<feature type="compositionally biased region" description="Basic and acidic residues" evidence="1">
    <location>
        <begin position="1"/>
        <end position="11"/>
    </location>
</feature>
<evidence type="ECO:0000313" key="3">
    <source>
        <dbReference type="Proteomes" id="UP001497522"/>
    </source>
</evidence>
<sequence length="772" mass="86775">MEAGECSKEIDPGDTELGSSPTERQDSGNGATNAIENMPQDPSRPEMANEISMSSGDRCDERKKMMEQPGSEGVAHESDDLLILGDQPTSYTKTPVSTTSQEDPVFVSYDEGGSKKDVSKDEFITTARESRLESLDFTFIAGNDRNYRLEVIEAVSTCDSLKTLTIPSWLVVEEMEVLCENLVSHPMLATLTVGITPSGTSGDGVDKKMEILCNMLKNNRTIKTLRLWLHGSLTEIGVAPLGAMLSVNSTLENLRVICSSDHQDGIEVVLAPLTGHDGKPPLNKSLNYLRLYNWEIGERGARAVAQMLPTNDSLTHLGLSSARFSDPSHVCTILESLETNETLHTLDLSYCEGVGGDVVLAKMMDLLRANPWLKNIQLLETPLERDGLAVQVKAQLEMNSRDYMAVVKGMRRVQPKFARVFLCGDAYSDEMAKRTRGIQINVLVDDEDQKISIWDLAGQEEYHAFHDTMIPDLSIQGNVCYFVLFAAFVDLFPICHLINAHSSQEAKVVVKEVMQNCASIFKKVPHIYETCMKVQHGLSEWNRKHPYEPIVTMKAFENDIVHKVEPNLRNLEVEGESNLKPHVAIAMFLHDAGEVIYFKDEDFVVVNPNWFCNEVMGRLITLHGDVEKAGWKQIFEDGFGNMEDIQNLIKRPLKKIIRDGTNIAIDIPKYLVRLMLQMHLAYSEENPDANQNAQNSVRIFVPTTLKPDESVARGERSLEWTFKKFPPGTTIIHLGRRLQCYEQELTTFTPGFFPRIQVKIYPKSYFQCPIEY</sequence>
<proteinExistence type="predicted"/>
<dbReference type="PANTHER" id="PTHR47679">
    <property type="entry name" value="PROTEIN TORNADO 1"/>
    <property type="match status" value="1"/>
</dbReference>
<dbReference type="SUPFAM" id="SSF52540">
    <property type="entry name" value="P-loop containing nucleoside triphosphate hydrolases"/>
    <property type="match status" value="1"/>
</dbReference>
<accession>A0ABP1A1H1</accession>
<dbReference type="Proteomes" id="UP001497522">
    <property type="component" value="Unassembled WGS sequence"/>
</dbReference>